<dbReference type="GO" id="GO:0004834">
    <property type="term" value="F:tryptophan synthase activity"/>
    <property type="evidence" value="ECO:0007669"/>
    <property type="project" value="UniProtKB-UniRule"/>
</dbReference>
<dbReference type="Pfam" id="PF00290">
    <property type="entry name" value="Trp_syntA"/>
    <property type="match status" value="1"/>
</dbReference>
<dbReference type="CDD" id="cd04724">
    <property type="entry name" value="Tryptophan_synthase_alpha"/>
    <property type="match status" value="1"/>
</dbReference>
<feature type="active site" description="Proton acceptor" evidence="9">
    <location>
        <position position="60"/>
    </location>
</feature>
<keyword evidence="5 9" id="KW-0822">Tryptophan biosynthesis</keyword>
<dbReference type="SUPFAM" id="SSF51366">
    <property type="entry name" value="Ribulose-phoshate binding barrel"/>
    <property type="match status" value="1"/>
</dbReference>
<name>A0AB35BXD9_9GAMM</name>
<evidence type="ECO:0000313" key="12">
    <source>
        <dbReference type="Proteomes" id="UP000680020"/>
    </source>
</evidence>
<dbReference type="InterPro" id="IPR018204">
    <property type="entry name" value="Trp_synthase_alpha_AS"/>
</dbReference>
<evidence type="ECO:0000256" key="8">
    <source>
        <dbReference type="ARBA" id="ARBA00049047"/>
    </source>
</evidence>
<dbReference type="NCBIfam" id="TIGR00262">
    <property type="entry name" value="trpA"/>
    <property type="match status" value="1"/>
</dbReference>
<evidence type="ECO:0000313" key="11">
    <source>
        <dbReference type="EMBL" id="MBS7824161.1"/>
    </source>
</evidence>
<evidence type="ECO:0000256" key="7">
    <source>
        <dbReference type="ARBA" id="ARBA00023239"/>
    </source>
</evidence>
<dbReference type="Proteomes" id="UP000680020">
    <property type="component" value="Unassembled WGS sequence"/>
</dbReference>
<evidence type="ECO:0000256" key="1">
    <source>
        <dbReference type="ARBA" id="ARBA00003365"/>
    </source>
</evidence>
<dbReference type="EC" id="4.2.1.20" evidence="9"/>
<dbReference type="AlphaFoldDB" id="A0AB35BXD9"/>
<dbReference type="GeneID" id="58262766"/>
<dbReference type="InterPro" id="IPR013785">
    <property type="entry name" value="Aldolase_TIM"/>
</dbReference>
<evidence type="ECO:0000256" key="5">
    <source>
        <dbReference type="ARBA" id="ARBA00022822"/>
    </source>
</evidence>
<reference evidence="11" key="1">
    <citation type="submission" date="2021-03" db="EMBL/GenBank/DDBJ databases">
        <title>Identification and antibiotic profiling of Wohlfahrtiimonas chitiniclastica, an underestimated human pathogen.</title>
        <authorList>
            <person name="Kopf A."/>
            <person name="Bunk B."/>
            <person name="Coldewey S."/>
            <person name="Gunzer F."/>
            <person name="Riedel T."/>
            <person name="Schroettner P."/>
        </authorList>
    </citation>
    <scope>NUCLEOTIDE SEQUENCE</scope>
    <source>
        <strain evidence="11">DSM 100917</strain>
    </source>
</reference>
<keyword evidence="4 9" id="KW-0028">Amino-acid biosynthesis</keyword>
<comment type="catalytic activity">
    <reaction evidence="8 9">
        <text>(1S,2R)-1-C-(indol-3-yl)glycerol 3-phosphate + L-serine = D-glyceraldehyde 3-phosphate + L-tryptophan + H2O</text>
        <dbReference type="Rhea" id="RHEA:10532"/>
        <dbReference type="ChEBI" id="CHEBI:15377"/>
        <dbReference type="ChEBI" id="CHEBI:33384"/>
        <dbReference type="ChEBI" id="CHEBI:57912"/>
        <dbReference type="ChEBI" id="CHEBI:58866"/>
        <dbReference type="ChEBI" id="CHEBI:59776"/>
        <dbReference type="EC" id="4.2.1.20"/>
    </reaction>
</comment>
<sequence>MGRYGVKFSELKAKGEGAFIPFVMIGDPNPEDSLRIIQTLVDNGADAIELGVPFSDPMADGPIIQNAGLRAMESGTTVAKSFEVIAKVRAQYPDLPIGLLMYANLVFKPGLEQFYAKAKAIGVDSVLVVDVPLNEFAPFQQAARKHDIESIFIVPPNANEATIRAVAAHAEGYIYLMSRNGTTGLGKEMDQGLPQLVALIRSVTDVPIVQGFGISTPEQVTQAIKMGADGAISGSFLVSIIERYHDNVDELCSVLASAVRGLKAGTK</sequence>
<comment type="pathway">
    <text evidence="2 9">Amino-acid biosynthesis; L-tryptophan biosynthesis; L-tryptophan from chorismate: step 5/5.</text>
</comment>
<comment type="caution">
    <text evidence="11">The sequence shown here is derived from an EMBL/GenBank/DDBJ whole genome shotgun (WGS) entry which is preliminary data.</text>
</comment>
<comment type="function">
    <text evidence="1 9">The alpha subunit is responsible for the aldol cleavage of indoleglycerol phosphate to indole and glyceraldehyde 3-phosphate.</text>
</comment>
<dbReference type="PANTHER" id="PTHR43406">
    <property type="entry name" value="TRYPTOPHAN SYNTHASE, ALPHA CHAIN"/>
    <property type="match status" value="1"/>
</dbReference>
<feature type="active site" description="Proton acceptor" evidence="9">
    <location>
        <position position="49"/>
    </location>
</feature>
<comment type="similarity">
    <text evidence="9 10">Belongs to the TrpA family.</text>
</comment>
<evidence type="ECO:0000256" key="9">
    <source>
        <dbReference type="HAMAP-Rule" id="MF_00131"/>
    </source>
</evidence>
<protein>
    <recommendedName>
        <fullName evidence="9">Tryptophan synthase alpha chain</fullName>
        <ecNumber evidence="9">4.2.1.20</ecNumber>
    </recommendedName>
</protein>
<gene>
    <name evidence="9 11" type="primary">trpA</name>
    <name evidence="11" type="ORF">J7561_02940</name>
</gene>
<organism evidence="11 12">
    <name type="scientific">Wohlfahrtiimonas chitiniclastica</name>
    <dbReference type="NCBI Taxonomy" id="400946"/>
    <lineage>
        <taxon>Bacteria</taxon>
        <taxon>Pseudomonadati</taxon>
        <taxon>Pseudomonadota</taxon>
        <taxon>Gammaproteobacteria</taxon>
        <taxon>Cardiobacteriales</taxon>
        <taxon>Ignatzschineriaceae</taxon>
        <taxon>Wohlfahrtiimonas</taxon>
    </lineage>
</organism>
<evidence type="ECO:0000256" key="10">
    <source>
        <dbReference type="RuleBase" id="RU003662"/>
    </source>
</evidence>
<dbReference type="GO" id="GO:0005829">
    <property type="term" value="C:cytosol"/>
    <property type="evidence" value="ECO:0007669"/>
    <property type="project" value="TreeGrafter"/>
</dbReference>
<evidence type="ECO:0000256" key="3">
    <source>
        <dbReference type="ARBA" id="ARBA00011270"/>
    </source>
</evidence>
<evidence type="ECO:0000256" key="6">
    <source>
        <dbReference type="ARBA" id="ARBA00023141"/>
    </source>
</evidence>
<dbReference type="FunFam" id="3.20.20.70:FF:000037">
    <property type="entry name" value="Tryptophan synthase alpha chain"/>
    <property type="match status" value="1"/>
</dbReference>
<dbReference type="Gene3D" id="3.20.20.70">
    <property type="entry name" value="Aldolase class I"/>
    <property type="match status" value="1"/>
</dbReference>
<dbReference type="RefSeq" id="WP_063503338.1">
    <property type="nucleotide sequence ID" value="NZ_JAGIBT010000004.1"/>
</dbReference>
<keyword evidence="7 9" id="KW-0456">Lyase</keyword>
<dbReference type="EMBL" id="JAGIBU010000001">
    <property type="protein sequence ID" value="MBS7824161.1"/>
    <property type="molecule type" value="Genomic_DNA"/>
</dbReference>
<dbReference type="PANTHER" id="PTHR43406:SF1">
    <property type="entry name" value="TRYPTOPHAN SYNTHASE ALPHA CHAIN, CHLOROPLASTIC"/>
    <property type="match status" value="1"/>
</dbReference>
<dbReference type="InterPro" id="IPR011060">
    <property type="entry name" value="RibuloseP-bd_barrel"/>
</dbReference>
<evidence type="ECO:0000256" key="4">
    <source>
        <dbReference type="ARBA" id="ARBA00022605"/>
    </source>
</evidence>
<proteinExistence type="inferred from homology"/>
<comment type="subunit">
    <text evidence="3 9">Tetramer of two alpha and two beta chains.</text>
</comment>
<dbReference type="InterPro" id="IPR002028">
    <property type="entry name" value="Trp_synthase_suA"/>
</dbReference>
<dbReference type="HAMAP" id="MF_00131">
    <property type="entry name" value="Trp_synth_alpha"/>
    <property type="match status" value="1"/>
</dbReference>
<dbReference type="PROSITE" id="PS00167">
    <property type="entry name" value="TRP_SYNTHASE_ALPHA"/>
    <property type="match status" value="1"/>
</dbReference>
<accession>A0AB35BXD9</accession>
<keyword evidence="6 9" id="KW-0057">Aromatic amino acid biosynthesis</keyword>
<evidence type="ECO:0000256" key="2">
    <source>
        <dbReference type="ARBA" id="ARBA00004733"/>
    </source>
</evidence>